<evidence type="ECO:0000259" key="6">
    <source>
        <dbReference type="PROSITE" id="PS50111"/>
    </source>
</evidence>
<organism evidence="8 10">
    <name type="scientific">Aeromonas enteropelogenes</name>
    <name type="common">Aeromonas trota</name>
    <dbReference type="NCBI Taxonomy" id="29489"/>
    <lineage>
        <taxon>Bacteria</taxon>
        <taxon>Pseudomonadati</taxon>
        <taxon>Pseudomonadota</taxon>
        <taxon>Gammaproteobacteria</taxon>
        <taxon>Aeromonadales</taxon>
        <taxon>Aeromonadaceae</taxon>
        <taxon>Aeromonas</taxon>
    </lineage>
</organism>
<reference evidence="9 11" key="2">
    <citation type="submission" date="2024-01" db="EMBL/GenBank/DDBJ databases">
        <title>Horizontal gene transfer in Aeromonas trota.</title>
        <authorList>
            <person name="Otero Olarra J.E."/>
            <person name="Perez Valdespino A."/>
        </authorList>
    </citation>
    <scope>NUCLEOTIDE SEQUENCE [LARGE SCALE GENOMIC DNA]</scope>
    <source>
        <strain evidence="9 11">9.1</strain>
    </source>
</reference>
<feature type="transmembrane region" description="Helical" evidence="5">
    <location>
        <begin position="15"/>
        <end position="36"/>
    </location>
</feature>
<comment type="caution">
    <text evidence="8">The sequence shown here is derived from an EMBL/GenBank/DDBJ whole genome shotgun (WGS) entry which is preliminary data.</text>
</comment>
<sequence>MQLNLLEKRMSDIRLVPKVVLLMVFSTLLLLTKLWFDANNLEATLLSEGLDPDKANAIADRLLWTGLMETAIMGLLFVILLLTGSRLMVKQVHYLVGLLERFAKRDLSHKVLLHSRDEFGDIAKAVSHSQENLKAVFGNQRAACKELNEIASQVTLCMEEANEAINEEFGQIEQLASAMSQMVGAIREVAAHAEQASHATTETSQLAEEGSRCVAETVNTIDTLSGNIQRSATVVNQVEQGVDRIGSVVDTIRGISEQTNLLALNAAIEAARAGEAGRGFAVVASEVRELANRAQAATVEIQKMIEQLQGNAAQAAELMSQSVQQADKGVEQVTRAGDQLATIVQRVQGVADMNRHIAAASEQQSSVAEEMRGNLEQVKQIAEGSVVVLRELQEASELVEQHSKDLDSQINSFKLT</sequence>
<dbReference type="PANTHER" id="PTHR32089">
    <property type="entry name" value="METHYL-ACCEPTING CHEMOTAXIS PROTEIN MCPB"/>
    <property type="match status" value="1"/>
</dbReference>
<dbReference type="SUPFAM" id="SSF58104">
    <property type="entry name" value="Methyl-accepting chemotaxis protein (MCP) signaling domain"/>
    <property type="match status" value="1"/>
</dbReference>
<dbReference type="GO" id="GO:0006935">
    <property type="term" value="P:chemotaxis"/>
    <property type="evidence" value="ECO:0007669"/>
    <property type="project" value="UniProtKB-ARBA"/>
</dbReference>
<dbReference type="Pfam" id="PF00015">
    <property type="entry name" value="MCPsignal"/>
    <property type="match status" value="1"/>
</dbReference>
<reference evidence="8 10" key="1">
    <citation type="submission" date="2016-02" db="EMBL/GenBank/DDBJ databases">
        <title>Draft genome sequence of Aeromonas trota strain 1999lcr isolated from cerebrospinal fluid (CSF).</title>
        <authorList>
            <person name="Dallagassa C.B."/>
            <person name="Prediger K.C."/>
            <person name="Weiss V.A."/>
            <person name="Assis F.E."/>
            <person name="Baura V."/>
            <person name="Cruz L.M."/>
            <person name="Souza E.M."/>
            <person name="Pedrosa F.O."/>
            <person name="Fadel-Picheth C.M."/>
        </authorList>
    </citation>
    <scope>NUCLEOTIDE SEQUENCE [LARGE SCALE GENOMIC DNA]</scope>
    <source>
        <strain evidence="8 10">1999lcr</strain>
    </source>
</reference>
<dbReference type="GO" id="GO:0007165">
    <property type="term" value="P:signal transduction"/>
    <property type="evidence" value="ECO:0007669"/>
    <property type="project" value="UniProtKB-KW"/>
</dbReference>
<comment type="subcellular location">
    <subcellularLocation>
        <location evidence="1">Membrane</location>
    </subcellularLocation>
</comment>
<evidence type="ECO:0000256" key="3">
    <source>
        <dbReference type="ARBA" id="ARBA00029447"/>
    </source>
</evidence>
<accession>A0A175VFC1</accession>
<keyword evidence="2 4" id="KW-0807">Transducer</keyword>
<dbReference type="Pfam" id="PF00672">
    <property type="entry name" value="HAMP"/>
    <property type="match status" value="1"/>
</dbReference>
<evidence type="ECO:0000259" key="7">
    <source>
        <dbReference type="PROSITE" id="PS50885"/>
    </source>
</evidence>
<dbReference type="AlphaFoldDB" id="A0A175VFC1"/>
<dbReference type="SMART" id="SM00304">
    <property type="entry name" value="HAMP"/>
    <property type="match status" value="1"/>
</dbReference>
<dbReference type="EMBL" id="JMGO02000013">
    <property type="protein sequence ID" value="KXU79028.1"/>
    <property type="molecule type" value="Genomic_DNA"/>
</dbReference>
<evidence type="ECO:0000313" key="9">
    <source>
        <dbReference type="EMBL" id="MEL3921188.1"/>
    </source>
</evidence>
<dbReference type="PROSITE" id="PS50885">
    <property type="entry name" value="HAMP"/>
    <property type="match status" value="1"/>
</dbReference>
<feature type="domain" description="Methyl-accepting transducer" evidence="6">
    <location>
        <begin position="143"/>
        <end position="379"/>
    </location>
</feature>
<dbReference type="OrthoDB" id="2489132at2"/>
<dbReference type="CDD" id="cd11386">
    <property type="entry name" value="MCP_signal"/>
    <property type="match status" value="1"/>
</dbReference>
<evidence type="ECO:0000256" key="1">
    <source>
        <dbReference type="ARBA" id="ARBA00004370"/>
    </source>
</evidence>
<dbReference type="PANTHER" id="PTHR32089:SF120">
    <property type="entry name" value="METHYL-ACCEPTING CHEMOTAXIS PROTEIN TLPQ"/>
    <property type="match status" value="1"/>
</dbReference>
<dbReference type="PROSITE" id="PS50111">
    <property type="entry name" value="CHEMOTAXIS_TRANSDUC_2"/>
    <property type="match status" value="1"/>
</dbReference>
<dbReference type="EMBL" id="JAZDDP010000011">
    <property type="protein sequence ID" value="MEL3921188.1"/>
    <property type="molecule type" value="Genomic_DNA"/>
</dbReference>
<dbReference type="SMART" id="SM00283">
    <property type="entry name" value="MA"/>
    <property type="match status" value="1"/>
</dbReference>
<evidence type="ECO:0000256" key="5">
    <source>
        <dbReference type="SAM" id="Phobius"/>
    </source>
</evidence>
<dbReference type="STRING" id="29489.VL01_14875"/>
<evidence type="ECO:0000313" key="8">
    <source>
        <dbReference type="EMBL" id="KXU79028.1"/>
    </source>
</evidence>
<dbReference type="GO" id="GO:0016020">
    <property type="term" value="C:membrane"/>
    <property type="evidence" value="ECO:0007669"/>
    <property type="project" value="UniProtKB-SubCell"/>
</dbReference>
<dbReference type="GeneID" id="92810708"/>
<evidence type="ECO:0000256" key="2">
    <source>
        <dbReference type="ARBA" id="ARBA00023224"/>
    </source>
</evidence>
<keyword evidence="5" id="KW-0812">Transmembrane</keyword>
<dbReference type="Proteomes" id="UP001491613">
    <property type="component" value="Unassembled WGS sequence"/>
</dbReference>
<dbReference type="InterPro" id="IPR004089">
    <property type="entry name" value="MCPsignal_dom"/>
</dbReference>
<dbReference type="RefSeq" id="WP_026455921.1">
    <property type="nucleotide sequence ID" value="NZ_AP027939.1"/>
</dbReference>
<dbReference type="Proteomes" id="UP000078435">
    <property type="component" value="Unassembled WGS sequence"/>
</dbReference>
<dbReference type="Gene3D" id="1.10.287.950">
    <property type="entry name" value="Methyl-accepting chemotaxis protein"/>
    <property type="match status" value="1"/>
</dbReference>
<dbReference type="InterPro" id="IPR003660">
    <property type="entry name" value="HAMP_dom"/>
</dbReference>
<keyword evidence="11" id="KW-1185">Reference proteome</keyword>
<gene>
    <name evidence="8" type="ORF">LCR_01770</name>
    <name evidence="9" type="ORF">V1482_17430</name>
</gene>
<evidence type="ECO:0000313" key="11">
    <source>
        <dbReference type="Proteomes" id="UP001491613"/>
    </source>
</evidence>
<feature type="transmembrane region" description="Helical" evidence="5">
    <location>
        <begin position="62"/>
        <end position="82"/>
    </location>
</feature>
<keyword evidence="5" id="KW-1133">Transmembrane helix</keyword>
<comment type="similarity">
    <text evidence="3">Belongs to the methyl-accepting chemotaxis (MCP) protein family.</text>
</comment>
<protein>
    <submittedName>
        <fullName evidence="8 9">Chemotaxis protein</fullName>
    </submittedName>
</protein>
<evidence type="ECO:0000313" key="10">
    <source>
        <dbReference type="Proteomes" id="UP000078435"/>
    </source>
</evidence>
<proteinExistence type="inferred from homology"/>
<dbReference type="CDD" id="cd06225">
    <property type="entry name" value="HAMP"/>
    <property type="match status" value="1"/>
</dbReference>
<keyword evidence="5" id="KW-0472">Membrane</keyword>
<name>A0A175VFC1_AEREN</name>
<feature type="domain" description="HAMP" evidence="7">
    <location>
        <begin position="86"/>
        <end position="138"/>
    </location>
</feature>
<evidence type="ECO:0000256" key="4">
    <source>
        <dbReference type="PROSITE-ProRule" id="PRU00284"/>
    </source>
</evidence>
<dbReference type="FunFam" id="1.10.287.950:FF:000001">
    <property type="entry name" value="Methyl-accepting chemotaxis sensory transducer"/>
    <property type="match status" value="1"/>
</dbReference>